<dbReference type="EMBL" id="LT594323">
    <property type="protein sequence ID" value="SBT39036.1"/>
    <property type="molecule type" value="Genomic_DNA"/>
</dbReference>
<dbReference type="AlphaFoldDB" id="A0A1A8Z5G4"/>
<protein>
    <submittedName>
        <fullName evidence="2">Uncharacterized protein</fullName>
    </submittedName>
</protein>
<accession>A0A1A8Z5G4</accession>
<evidence type="ECO:0000313" key="2">
    <source>
        <dbReference type="EMBL" id="SBT39036.1"/>
    </source>
</evidence>
<evidence type="ECO:0000256" key="1">
    <source>
        <dbReference type="SAM" id="MobiDB-lite"/>
    </source>
</evidence>
<proteinExistence type="predicted"/>
<dbReference type="STRING" id="261654.GA0070611_0763"/>
<dbReference type="RefSeq" id="WP_231921316.1">
    <property type="nucleotide sequence ID" value="NZ_LT594323.1"/>
</dbReference>
<feature type="region of interest" description="Disordered" evidence="1">
    <location>
        <begin position="27"/>
        <end position="50"/>
    </location>
</feature>
<organism evidence="2 3">
    <name type="scientific">Micromonospora auratinigra</name>
    <dbReference type="NCBI Taxonomy" id="261654"/>
    <lineage>
        <taxon>Bacteria</taxon>
        <taxon>Bacillati</taxon>
        <taxon>Actinomycetota</taxon>
        <taxon>Actinomycetes</taxon>
        <taxon>Micromonosporales</taxon>
        <taxon>Micromonosporaceae</taxon>
        <taxon>Micromonospora</taxon>
    </lineage>
</organism>
<feature type="compositionally biased region" description="Basic and acidic residues" evidence="1">
    <location>
        <begin position="32"/>
        <end position="50"/>
    </location>
</feature>
<dbReference type="Proteomes" id="UP000199385">
    <property type="component" value="Chromosome I"/>
</dbReference>
<sequence length="372" mass="41081">MSETTGPDAPGPHRTLFAYALRLHRQYPHSPLPRDGKPYPDDDRHGRQWGRKWDRRDQRLVGADVAAILDRHFSRPDAPPRDLVDAFHDVDVPIHHNPHITAAALRADRQRVRQTGRWLVRHSTDRCAATVGLALLATDWTPEDIPLIQTIGLLSNWFGPLAAEALRRRHDGGEEALTWLAQRAAGWGRVYVIEALCAGGASAARQWLLRHACDGDYLNGYFAGQVATAAHLHAAIVADEVDDDLVDHTGHLLKIMAGCGGMGLTLEHYPPAPAVLAAHVTHLARQTPTVGRYVDAATIADQLADRSPQRSGCGTAQRDELVRRYLAVLDRQDWCDTVRAGLDQSDEFVAWFVANVAARLRLRAFADPTGDD</sequence>
<reference evidence="3" key="1">
    <citation type="submission" date="2016-06" db="EMBL/GenBank/DDBJ databases">
        <authorList>
            <person name="Varghese N."/>
            <person name="Submissions Spin"/>
        </authorList>
    </citation>
    <scope>NUCLEOTIDE SEQUENCE [LARGE SCALE GENOMIC DNA]</scope>
    <source>
        <strain evidence="3">DSM 44815</strain>
    </source>
</reference>
<dbReference type="PATRIC" id="fig|261654.4.peg.783"/>
<evidence type="ECO:0000313" key="3">
    <source>
        <dbReference type="Proteomes" id="UP000199385"/>
    </source>
</evidence>
<gene>
    <name evidence="2" type="ORF">GA0070611_0763</name>
</gene>
<name>A0A1A8Z5G4_9ACTN</name>
<keyword evidence="3" id="KW-1185">Reference proteome</keyword>